<evidence type="ECO:0000256" key="1">
    <source>
        <dbReference type="SAM" id="MobiDB-lite"/>
    </source>
</evidence>
<feature type="domain" description="Sulfatase-modifying factor enzyme-like" evidence="2">
    <location>
        <begin position="68"/>
        <end position="323"/>
    </location>
</feature>
<dbReference type="PANTHER" id="PTHR23150">
    <property type="entry name" value="SULFATASE MODIFYING FACTOR 1, 2"/>
    <property type="match status" value="1"/>
</dbReference>
<dbReference type="EMBL" id="JACYTP010000008">
    <property type="protein sequence ID" value="MBD8513659.1"/>
    <property type="molecule type" value="Genomic_DNA"/>
</dbReference>
<evidence type="ECO:0000259" key="2">
    <source>
        <dbReference type="Pfam" id="PF03781"/>
    </source>
</evidence>
<dbReference type="Proteomes" id="UP000649768">
    <property type="component" value="Unassembled WGS sequence"/>
</dbReference>
<dbReference type="Gene3D" id="3.90.1580.10">
    <property type="entry name" value="paralog of FGE (formylglycine-generating enzyme)"/>
    <property type="match status" value="1"/>
</dbReference>
<keyword evidence="4" id="KW-1185">Reference proteome</keyword>
<dbReference type="SUPFAM" id="SSF56436">
    <property type="entry name" value="C-type lectin-like"/>
    <property type="match status" value="1"/>
</dbReference>
<accession>A0ABR9BM67</accession>
<dbReference type="InterPro" id="IPR005532">
    <property type="entry name" value="SUMF_dom"/>
</dbReference>
<proteinExistence type="predicted"/>
<evidence type="ECO:0000313" key="4">
    <source>
        <dbReference type="Proteomes" id="UP000649768"/>
    </source>
</evidence>
<dbReference type="Pfam" id="PF03781">
    <property type="entry name" value="FGE-sulfatase"/>
    <property type="match status" value="1"/>
</dbReference>
<sequence>MNIYRLGLACTLPLLAACNDNNSPIKISSETVSQQQLDTIVTNIEKRYPEATQEQKQNAADVVVRAIENLVFVEGGSFEMGDFGAPCEIPSRTVSRMDWSPDAECLSSPGSQMTGADHLHQVTLDAYSIAKFETRFIDMEWMRQINGLPVAKENIQDGSIVKRNSERYQWLLENRKDHPASAKTWQEAKDYCLWVGQISAIPFDLPTEAQWEYAARSRGKKYYFATNTGYLQLSEGYYLDPETNYYIEYTEDEVNAPSFAEFRNVDTFPPNPLGIYGMTNQVREWVNDWYSSDYYQQSPELNPQGPDSGSQKVLRDSSGTTMTFSRNYSVPVKKAYSPGTSFRCALQQTAPVHKSP</sequence>
<dbReference type="InterPro" id="IPR042095">
    <property type="entry name" value="SUMF_sf"/>
</dbReference>
<dbReference type="InterPro" id="IPR051043">
    <property type="entry name" value="Sulfatase_Mod_Factor_Kinase"/>
</dbReference>
<feature type="region of interest" description="Disordered" evidence="1">
    <location>
        <begin position="296"/>
        <end position="320"/>
    </location>
</feature>
<name>A0ABR9BM67_9GAMM</name>
<reference evidence="3 4" key="1">
    <citation type="submission" date="2020-09" db="EMBL/GenBank/DDBJ databases">
        <title>Photobacterium sp. CAU 1568 isolated from sand of Sido Beach.</title>
        <authorList>
            <person name="Kim W."/>
        </authorList>
    </citation>
    <scope>NUCLEOTIDE SEQUENCE [LARGE SCALE GENOMIC DNA]</scope>
    <source>
        <strain evidence="3 4">CAU 1568</strain>
    </source>
</reference>
<dbReference type="PANTHER" id="PTHR23150:SF19">
    <property type="entry name" value="FORMYLGLYCINE-GENERATING ENZYME"/>
    <property type="match status" value="1"/>
</dbReference>
<comment type="caution">
    <text evidence="3">The sequence shown here is derived from an EMBL/GenBank/DDBJ whole genome shotgun (WGS) entry which is preliminary data.</text>
</comment>
<evidence type="ECO:0000313" key="3">
    <source>
        <dbReference type="EMBL" id="MBD8513659.1"/>
    </source>
</evidence>
<gene>
    <name evidence="3" type="ORF">IFO68_13340</name>
</gene>
<dbReference type="PROSITE" id="PS51257">
    <property type="entry name" value="PROKAR_LIPOPROTEIN"/>
    <property type="match status" value="1"/>
</dbReference>
<protein>
    <submittedName>
        <fullName evidence="3">SUMF1/EgtB/PvdO family nonheme iron enzyme</fullName>
    </submittedName>
</protein>
<organism evidence="3 4">
    <name type="scientific">Photobacterium arenosum</name>
    <dbReference type="NCBI Taxonomy" id="2774143"/>
    <lineage>
        <taxon>Bacteria</taxon>
        <taxon>Pseudomonadati</taxon>
        <taxon>Pseudomonadota</taxon>
        <taxon>Gammaproteobacteria</taxon>
        <taxon>Vibrionales</taxon>
        <taxon>Vibrionaceae</taxon>
        <taxon>Photobacterium</taxon>
    </lineage>
</organism>
<dbReference type="RefSeq" id="WP_192016352.1">
    <property type="nucleotide sequence ID" value="NZ_JACYTP010000008.1"/>
</dbReference>
<dbReference type="InterPro" id="IPR016187">
    <property type="entry name" value="CTDL_fold"/>
</dbReference>